<dbReference type="InParanoid" id="M4BYV8"/>
<dbReference type="EMBL" id="JH598051">
    <property type="status" value="NOT_ANNOTATED_CDS"/>
    <property type="molecule type" value="Genomic_DNA"/>
</dbReference>
<dbReference type="EnsemblProtists" id="HpaT811756">
    <property type="protein sequence ID" value="HpaP811756"/>
    <property type="gene ID" value="HpaG811756"/>
</dbReference>
<reference evidence="3" key="1">
    <citation type="journal article" date="2010" name="Science">
        <title>Signatures of adaptation to obligate biotrophy in the Hyaloperonospora arabidopsidis genome.</title>
        <authorList>
            <person name="Baxter L."/>
            <person name="Tripathy S."/>
            <person name="Ishaque N."/>
            <person name="Boot N."/>
            <person name="Cabral A."/>
            <person name="Kemen E."/>
            <person name="Thines M."/>
            <person name="Ah-Fong A."/>
            <person name="Anderson R."/>
            <person name="Badejoko W."/>
            <person name="Bittner-Eddy P."/>
            <person name="Boore J.L."/>
            <person name="Chibucos M.C."/>
            <person name="Coates M."/>
            <person name="Dehal P."/>
            <person name="Delehaunty K."/>
            <person name="Dong S."/>
            <person name="Downton P."/>
            <person name="Dumas B."/>
            <person name="Fabro G."/>
            <person name="Fronick C."/>
            <person name="Fuerstenberg S.I."/>
            <person name="Fulton L."/>
            <person name="Gaulin E."/>
            <person name="Govers F."/>
            <person name="Hughes L."/>
            <person name="Humphray S."/>
            <person name="Jiang R.H."/>
            <person name="Judelson H."/>
            <person name="Kamoun S."/>
            <person name="Kyung K."/>
            <person name="Meijer H."/>
            <person name="Minx P."/>
            <person name="Morris P."/>
            <person name="Nelson J."/>
            <person name="Phuntumart V."/>
            <person name="Qutob D."/>
            <person name="Rehmany A."/>
            <person name="Rougon-Cardoso A."/>
            <person name="Ryden P."/>
            <person name="Torto-Alalibo T."/>
            <person name="Studholme D."/>
            <person name="Wang Y."/>
            <person name="Win J."/>
            <person name="Wood J."/>
            <person name="Clifton S.W."/>
            <person name="Rogers J."/>
            <person name="Van den Ackerveken G."/>
            <person name="Jones J.D."/>
            <person name="McDowell J.M."/>
            <person name="Beynon J."/>
            <person name="Tyler B.M."/>
        </authorList>
    </citation>
    <scope>NUCLEOTIDE SEQUENCE [LARGE SCALE GENOMIC DNA]</scope>
    <source>
        <strain evidence="3">Emoy2</strain>
    </source>
</reference>
<sequence length="194" mass="21637">MYRSAPCVSTSPASNTTFVNNIMQLASTLIVSEVMIRRRSLKRSRRTLSRWSRISSASRLSVTKQPASRKKNDAPPVMPQQLGKLRPSKFIQDLLNAYCARLDKFWTPAQVEKLETDHWDLVETYGGDVAVRGAIDKNDAHTLSNDACDCVPRSKRLRAFCGGLATFSPNTTSVESDFSALIYDHLTALMHLSS</sequence>
<keyword evidence="3" id="KW-1185">Reference proteome</keyword>
<proteinExistence type="predicted"/>
<protein>
    <submittedName>
        <fullName evidence="2">Uncharacterized protein</fullName>
    </submittedName>
</protein>
<name>M4BYV8_HYAAE</name>
<dbReference type="AlphaFoldDB" id="M4BYV8"/>
<evidence type="ECO:0000313" key="2">
    <source>
        <dbReference type="EnsemblProtists" id="HpaP811756"/>
    </source>
</evidence>
<evidence type="ECO:0000313" key="3">
    <source>
        <dbReference type="Proteomes" id="UP000011713"/>
    </source>
</evidence>
<dbReference type="PANTHER" id="PTHR37067">
    <property type="entry name" value="PX DOMAIN-CONTAINING PROTEIN"/>
    <property type="match status" value="1"/>
</dbReference>
<dbReference type="Proteomes" id="UP000011713">
    <property type="component" value="Unassembled WGS sequence"/>
</dbReference>
<evidence type="ECO:0000256" key="1">
    <source>
        <dbReference type="SAM" id="MobiDB-lite"/>
    </source>
</evidence>
<accession>M4BYV8</accession>
<feature type="region of interest" description="Disordered" evidence="1">
    <location>
        <begin position="59"/>
        <end position="81"/>
    </location>
</feature>
<dbReference type="HOGENOM" id="CLU_1404929_0_0_1"/>
<dbReference type="VEuPathDB" id="FungiDB:HpaG811756"/>
<reference evidence="2" key="2">
    <citation type="submission" date="2015-06" db="UniProtKB">
        <authorList>
            <consortium name="EnsemblProtists"/>
        </authorList>
    </citation>
    <scope>IDENTIFICATION</scope>
    <source>
        <strain evidence="2">Emoy2</strain>
    </source>
</reference>
<dbReference type="STRING" id="559515.M4BYV8"/>
<dbReference type="PANTHER" id="PTHR37067:SF3">
    <property type="entry name" value="PX DOMAIN-CONTAINING PROTEIN"/>
    <property type="match status" value="1"/>
</dbReference>
<organism evidence="2 3">
    <name type="scientific">Hyaloperonospora arabidopsidis (strain Emoy2)</name>
    <name type="common">Downy mildew agent</name>
    <name type="synonym">Peronospora arabidopsidis</name>
    <dbReference type="NCBI Taxonomy" id="559515"/>
    <lineage>
        <taxon>Eukaryota</taxon>
        <taxon>Sar</taxon>
        <taxon>Stramenopiles</taxon>
        <taxon>Oomycota</taxon>
        <taxon>Peronosporomycetes</taxon>
        <taxon>Peronosporales</taxon>
        <taxon>Peronosporaceae</taxon>
        <taxon>Hyaloperonospora</taxon>
    </lineage>
</organism>